<name>A0A840SFR3_9RHOB</name>
<dbReference type="Gene3D" id="3.30.1460.30">
    <property type="entry name" value="YgaC/TfoX-N like chaperone"/>
    <property type="match status" value="1"/>
</dbReference>
<dbReference type="Proteomes" id="UP000549457">
    <property type="component" value="Unassembled WGS sequence"/>
</dbReference>
<evidence type="ECO:0000313" key="2">
    <source>
        <dbReference type="EMBL" id="MBB5221769.1"/>
    </source>
</evidence>
<proteinExistence type="predicted"/>
<dbReference type="InterPro" id="IPR007076">
    <property type="entry name" value="TfoX_N"/>
</dbReference>
<sequence length="111" mass="12322">MLGGMAKARPEILDYYAELFEPLGVVEARRLFGGWQLLLDGRGFAFVISDVLYFRTDPPLRSELEGEGSRPFAYSRKDGREISTKLMSAPEADVDDPDALRAWAVRALAVG</sequence>
<organism evidence="2 3">
    <name type="scientific">Amaricoccus macauensis</name>
    <dbReference type="NCBI Taxonomy" id="57001"/>
    <lineage>
        <taxon>Bacteria</taxon>
        <taxon>Pseudomonadati</taxon>
        <taxon>Pseudomonadota</taxon>
        <taxon>Alphaproteobacteria</taxon>
        <taxon>Rhodobacterales</taxon>
        <taxon>Paracoccaceae</taxon>
        <taxon>Amaricoccus</taxon>
    </lineage>
</organism>
<protein>
    <submittedName>
        <fullName evidence="2">DNA transformation protein</fullName>
    </submittedName>
</protein>
<evidence type="ECO:0000313" key="3">
    <source>
        <dbReference type="Proteomes" id="UP000549457"/>
    </source>
</evidence>
<comment type="caution">
    <text evidence="2">The sequence shown here is derived from an EMBL/GenBank/DDBJ whole genome shotgun (WGS) entry which is preliminary data.</text>
</comment>
<dbReference type="SUPFAM" id="SSF159894">
    <property type="entry name" value="YgaC/TfoX-N like"/>
    <property type="match status" value="1"/>
</dbReference>
<accession>A0A840SFR3</accession>
<gene>
    <name evidence="2" type="ORF">HNP73_001705</name>
</gene>
<reference evidence="2 3" key="1">
    <citation type="submission" date="2020-08" db="EMBL/GenBank/DDBJ databases">
        <title>Genomic Encyclopedia of Type Strains, Phase IV (KMG-IV): sequencing the most valuable type-strain genomes for metagenomic binning, comparative biology and taxonomic classification.</title>
        <authorList>
            <person name="Goeker M."/>
        </authorList>
    </citation>
    <scope>NUCLEOTIDE SEQUENCE [LARGE SCALE GENOMIC DNA]</scope>
    <source>
        <strain evidence="2 3">DSM 101730</strain>
    </source>
</reference>
<dbReference type="EMBL" id="JACHFM010000002">
    <property type="protein sequence ID" value="MBB5221769.1"/>
    <property type="molecule type" value="Genomic_DNA"/>
</dbReference>
<dbReference type="AlphaFoldDB" id="A0A840SFR3"/>
<dbReference type="Pfam" id="PF04993">
    <property type="entry name" value="TfoX_N"/>
    <property type="match status" value="1"/>
</dbReference>
<evidence type="ECO:0000259" key="1">
    <source>
        <dbReference type="Pfam" id="PF04993"/>
    </source>
</evidence>
<dbReference type="RefSeq" id="WP_184148233.1">
    <property type="nucleotide sequence ID" value="NZ_JACHFM010000002.1"/>
</dbReference>
<feature type="domain" description="TfoX N-terminal" evidence="1">
    <location>
        <begin position="18"/>
        <end position="109"/>
    </location>
</feature>
<keyword evidence="3" id="KW-1185">Reference proteome</keyword>